<feature type="compositionally biased region" description="Polar residues" evidence="3">
    <location>
        <begin position="190"/>
        <end position="202"/>
    </location>
</feature>
<feature type="compositionally biased region" description="Basic and acidic residues" evidence="3">
    <location>
        <begin position="313"/>
        <end position="332"/>
    </location>
</feature>
<feature type="compositionally biased region" description="Polar residues" evidence="3">
    <location>
        <begin position="223"/>
        <end position="236"/>
    </location>
</feature>
<keyword evidence="2" id="KW-0175">Coiled coil</keyword>
<feature type="coiled-coil region" evidence="2">
    <location>
        <begin position="262"/>
        <end position="289"/>
    </location>
</feature>
<accession>A0A642VAG1</accession>
<dbReference type="Proteomes" id="UP000761534">
    <property type="component" value="Unassembled WGS sequence"/>
</dbReference>
<dbReference type="InterPro" id="IPR000727">
    <property type="entry name" value="T_SNARE_dom"/>
</dbReference>
<name>A0A642VAG1_9ASCO</name>
<dbReference type="CDD" id="cd15886">
    <property type="entry name" value="SNARE_SEC9N"/>
    <property type="match status" value="1"/>
</dbReference>
<dbReference type="GO" id="GO:0006887">
    <property type="term" value="P:exocytosis"/>
    <property type="evidence" value="ECO:0007669"/>
    <property type="project" value="TreeGrafter"/>
</dbReference>
<evidence type="ECO:0000313" key="6">
    <source>
        <dbReference type="Proteomes" id="UP000761534"/>
    </source>
</evidence>
<dbReference type="GO" id="GO:0005484">
    <property type="term" value="F:SNAP receptor activity"/>
    <property type="evidence" value="ECO:0007669"/>
    <property type="project" value="TreeGrafter"/>
</dbReference>
<evidence type="ECO:0000256" key="3">
    <source>
        <dbReference type="SAM" id="MobiDB-lite"/>
    </source>
</evidence>
<dbReference type="PANTHER" id="PTHR19305">
    <property type="entry name" value="SYNAPTOSOMAL ASSOCIATED PROTEIN"/>
    <property type="match status" value="1"/>
</dbReference>
<feature type="domain" description="T-SNARE coiled-coil homology" evidence="4">
    <location>
        <begin position="374"/>
        <end position="436"/>
    </location>
</feature>
<feature type="compositionally biased region" description="Polar residues" evidence="3">
    <location>
        <begin position="96"/>
        <end position="105"/>
    </location>
</feature>
<feature type="region of interest" description="Disordered" evidence="3">
    <location>
        <begin position="1"/>
        <end position="237"/>
    </location>
</feature>
<feature type="region of interest" description="Disordered" evidence="3">
    <location>
        <begin position="313"/>
        <end position="349"/>
    </location>
</feature>
<dbReference type="GO" id="GO:0005886">
    <property type="term" value="C:plasma membrane"/>
    <property type="evidence" value="ECO:0007669"/>
    <property type="project" value="TreeGrafter"/>
</dbReference>
<feature type="compositionally biased region" description="Acidic residues" evidence="3">
    <location>
        <begin position="207"/>
        <end position="216"/>
    </location>
</feature>
<feature type="compositionally biased region" description="Polar residues" evidence="3">
    <location>
        <begin position="128"/>
        <end position="137"/>
    </location>
</feature>
<evidence type="ECO:0000313" key="5">
    <source>
        <dbReference type="EMBL" id="KAA8917102.1"/>
    </source>
</evidence>
<dbReference type="GO" id="GO:0019905">
    <property type="term" value="F:syntaxin binding"/>
    <property type="evidence" value="ECO:0007669"/>
    <property type="project" value="TreeGrafter"/>
</dbReference>
<feature type="compositionally biased region" description="Basic and acidic residues" evidence="3">
    <location>
        <begin position="8"/>
        <end position="21"/>
    </location>
</feature>
<sequence>MKKMFGKKNKELTPEQHRELLEEAGVPVKSKNKRGTKFGQYSEHAQRLTSGGAGQGPPPASGNPYANVPPPGPGGNPYAQQQGPPPGSNPYAGAQLSYQPSVASTNPPPSYRTMDNQPPVGPSPYASAETSYNTRFGSVSAGGETDERRNELFKGYNPPANGNGNANGGLPGRSTMSSPANDDDEEIVRPNSSNNNNGTDSYGNEEKEMDSEDEDVEAIKSQMRFTKQQSAQSTRNALRIAAEAEESGRNTLGMLGSQGERLANTEHNLALASTQNKIAEEKARELKKLNRSLFAIHASNPFSAKRRLQEKEQQIKAEHRQGQIERETRRQTAYDSSQRVQGGLKSKSELAQKYKQRNTLERSKYQFEADSEDEDIENEIDDNLDGISAAVGRLNKLAVTTNEEVNRQNDRLDVIADNTDNLDINVHLNTSRLANIK</sequence>
<reference evidence="5" key="1">
    <citation type="journal article" date="2019" name="G3 (Bethesda)">
        <title>Genome Assemblies of Two Rare Opportunistic Yeast Pathogens: Diutina rugosa (syn. Candida rugosa) and Trichomonascus ciferrii (syn. Candida ciferrii).</title>
        <authorList>
            <person name="Mixao V."/>
            <person name="Saus E."/>
            <person name="Hansen A.P."/>
            <person name="Lass-Florl C."/>
            <person name="Gabaldon T."/>
        </authorList>
    </citation>
    <scope>NUCLEOTIDE SEQUENCE</scope>
    <source>
        <strain evidence="5">CBS 4856</strain>
    </source>
</reference>
<evidence type="ECO:0000256" key="1">
    <source>
        <dbReference type="ARBA" id="ARBA00009480"/>
    </source>
</evidence>
<evidence type="ECO:0000259" key="4">
    <source>
        <dbReference type="PROSITE" id="PS50192"/>
    </source>
</evidence>
<dbReference type="SMART" id="SM00397">
    <property type="entry name" value="t_SNARE"/>
    <property type="match status" value="2"/>
</dbReference>
<dbReference type="PANTHER" id="PTHR19305:SF9">
    <property type="entry name" value="SYNAPTOSOMAL-ASSOCIATED PROTEIN 29"/>
    <property type="match status" value="1"/>
</dbReference>
<dbReference type="EMBL" id="SWFS01000066">
    <property type="protein sequence ID" value="KAA8917102.1"/>
    <property type="molecule type" value="Genomic_DNA"/>
</dbReference>
<dbReference type="SUPFAM" id="SSF58038">
    <property type="entry name" value="SNARE fusion complex"/>
    <property type="match status" value="2"/>
</dbReference>
<gene>
    <name evidence="5" type="ORF">TRICI_000774</name>
</gene>
<dbReference type="GO" id="GO:0031201">
    <property type="term" value="C:SNARE complex"/>
    <property type="evidence" value="ECO:0007669"/>
    <property type="project" value="TreeGrafter"/>
</dbReference>
<dbReference type="VEuPathDB" id="FungiDB:TRICI_000774"/>
<evidence type="ECO:0000256" key="2">
    <source>
        <dbReference type="SAM" id="Coils"/>
    </source>
</evidence>
<protein>
    <recommendedName>
        <fullName evidence="4">t-SNARE coiled-coil homology domain-containing protein</fullName>
    </recommendedName>
</protein>
<dbReference type="OrthoDB" id="18679at2759"/>
<feature type="compositionally biased region" description="Pro residues" evidence="3">
    <location>
        <begin position="56"/>
        <end position="74"/>
    </location>
</feature>
<comment type="caution">
    <text evidence="5">The sequence shown here is derived from an EMBL/GenBank/DDBJ whole genome shotgun (WGS) entry which is preliminary data.</text>
</comment>
<proteinExistence type="inferred from homology"/>
<organism evidence="5 6">
    <name type="scientific">Trichomonascus ciferrii</name>
    <dbReference type="NCBI Taxonomy" id="44093"/>
    <lineage>
        <taxon>Eukaryota</taxon>
        <taxon>Fungi</taxon>
        <taxon>Dikarya</taxon>
        <taxon>Ascomycota</taxon>
        <taxon>Saccharomycotina</taxon>
        <taxon>Dipodascomycetes</taxon>
        <taxon>Dipodascales</taxon>
        <taxon>Trichomonascaceae</taxon>
        <taxon>Trichomonascus</taxon>
        <taxon>Trichomonascus ciferrii complex</taxon>
    </lineage>
</organism>
<dbReference type="GO" id="GO:0006906">
    <property type="term" value="P:vesicle fusion"/>
    <property type="evidence" value="ECO:0007669"/>
    <property type="project" value="TreeGrafter"/>
</dbReference>
<dbReference type="Gene3D" id="1.20.5.110">
    <property type="match status" value="2"/>
</dbReference>
<dbReference type="AlphaFoldDB" id="A0A642VAG1"/>
<dbReference type="CDD" id="cd15857">
    <property type="entry name" value="SNARE_SEC9C"/>
    <property type="match status" value="1"/>
</dbReference>
<dbReference type="PROSITE" id="PS50192">
    <property type="entry name" value="T_SNARE"/>
    <property type="match status" value="1"/>
</dbReference>
<keyword evidence="6" id="KW-1185">Reference proteome</keyword>
<comment type="similarity">
    <text evidence="1">Belongs to the SNAP-25 family.</text>
</comment>